<dbReference type="KEGG" id="blag:BLTE_16090"/>
<evidence type="ECO:0000256" key="3">
    <source>
        <dbReference type="ARBA" id="ARBA00022692"/>
    </source>
</evidence>
<dbReference type="EMBL" id="AP018907">
    <property type="protein sequence ID" value="BBF92924.1"/>
    <property type="molecule type" value="Genomic_DNA"/>
</dbReference>
<dbReference type="OrthoDB" id="9808328at2"/>
<dbReference type="GO" id="GO:0005524">
    <property type="term" value="F:ATP binding"/>
    <property type="evidence" value="ECO:0007669"/>
    <property type="project" value="UniProtKB-KW"/>
</dbReference>
<dbReference type="InterPro" id="IPR036640">
    <property type="entry name" value="ABC1_TM_sf"/>
</dbReference>
<dbReference type="Proteomes" id="UP000266934">
    <property type="component" value="Chromosome"/>
</dbReference>
<dbReference type="SUPFAM" id="SSF52540">
    <property type="entry name" value="P-loop containing nucleoside triphosphate hydrolases"/>
    <property type="match status" value="1"/>
</dbReference>
<dbReference type="InterPro" id="IPR039421">
    <property type="entry name" value="Type_1_exporter"/>
</dbReference>
<dbReference type="Gene3D" id="3.40.50.300">
    <property type="entry name" value="P-loop containing nucleotide triphosphate hydrolases"/>
    <property type="match status" value="1"/>
</dbReference>
<accession>A0A348G041</accession>
<dbReference type="PROSITE" id="PS50893">
    <property type="entry name" value="ABC_TRANSPORTER_2"/>
    <property type="match status" value="1"/>
</dbReference>
<dbReference type="GO" id="GO:0030253">
    <property type="term" value="P:protein secretion by the type I secretion system"/>
    <property type="evidence" value="ECO:0007669"/>
    <property type="project" value="InterPro"/>
</dbReference>
<dbReference type="SMART" id="SM00382">
    <property type="entry name" value="AAA"/>
    <property type="match status" value="1"/>
</dbReference>
<dbReference type="NCBIfam" id="TIGR01842">
    <property type="entry name" value="type_I_sec_PrtD"/>
    <property type="match status" value="1"/>
</dbReference>
<feature type="transmembrane region" description="Helical" evidence="8">
    <location>
        <begin position="156"/>
        <end position="185"/>
    </location>
</feature>
<evidence type="ECO:0000256" key="1">
    <source>
        <dbReference type="ARBA" id="ARBA00004651"/>
    </source>
</evidence>
<proteinExistence type="inferred from homology"/>
<evidence type="ECO:0000259" key="10">
    <source>
        <dbReference type="PROSITE" id="PS50929"/>
    </source>
</evidence>
<dbReference type="InterPro" id="IPR017871">
    <property type="entry name" value="ABC_transporter-like_CS"/>
</dbReference>
<evidence type="ECO:0000259" key="9">
    <source>
        <dbReference type="PROSITE" id="PS50893"/>
    </source>
</evidence>
<evidence type="ECO:0000256" key="7">
    <source>
        <dbReference type="ARBA" id="ARBA00023136"/>
    </source>
</evidence>
<dbReference type="Pfam" id="PF00005">
    <property type="entry name" value="ABC_tran"/>
    <property type="match status" value="1"/>
</dbReference>
<dbReference type="InterPro" id="IPR003593">
    <property type="entry name" value="AAA+_ATPase"/>
</dbReference>
<dbReference type="RefSeq" id="WP_126399147.1">
    <property type="nucleotide sequence ID" value="NZ_AP018907.1"/>
</dbReference>
<keyword evidence="5" id="KW-0067">ATP-binding</keyword>
<evidence type="ECO:0000256" key="4">
    <source>
        <dbReference type="ARBA" id="ARBA00022741"/>
    </source>
</evidence>
<dbReference type="InterPro" id="IPR003439">
    <property type="entry name" value="ABC_transporter-like_ATP-bd"/>
</dbReference>
<feature type="transmembrane region" description="Helical" evidence="8">
    <location>
        <begin position="32"/>
        <end position="54"/>
    </location>
</feature>
<dbReference type="PROSITE" id="PS50929">
    <property type="entry name" value="ABC_TM1F"/>
    <property type="match status" value="1"/>
</dbReference>
<feature type="domain" description="ABC transporter" evidence="9">
    <location>
        <begin position="342"/>
        <end position="578"/>
    </location>
</feature>
<feature type="domain" description="ABC transmembrane type-1" evidence="10">
    <location>
        <begin position="35"/>
        <end position="311"/>
    </location>
</feature>
<dbReference type="InterPro" id="IPR027417">
    <property type="entry name" value="P-loop_NTPase"/>
</dbReference>
<dbReference type="AlphaFoldDB" id="A0A348G041"/>
<name>A0A348G041_9HYPH</name>
<dbReference type="GO" id="GO:0005886">
    <property type="term" value="C:plasma membrane"/>
    <property type="evidence" value="ECO:0007669"/>
    <property type="project" value="UniProtKB-SubCell"/>
</dbReference>
<dbReference type="PROSITE" id="PS00211">
    <property type="entry name" value="ABC_TRANSPORTER_1"/>
    <property type="match status" value="1"/>
</dbReference>
<dbReference type="PANTHER" id="PTHR43394:SF1">
    <property type="entry name" value="ATP-BINDING CASSETTE SUB-FAMILY B MEMBER 10, MITOCHONDRIAL"/>
    <property type="match status" value="1"/>
</dbReference>
<dbReference type="GO" id="GO:0015421">
    <property type="term" value="F:ABC-type oligopeptide transporter activity"/>
    <property type="evidence" value="ECO:0007669"/>
    <property type="project" value="TreeGrafter"/>
</dbReference>
<keyword evidence="4" id="KW-0547">Nucleotide-binding</keyword>
<comment type="similarity">
    <text evidence="2">Belongs to the ABC transporter superfamily.</text>
</comment>
<evidence type="ECO:0000256" key="6">
    <source>
        <dbReference type="ARBA" id="ARBA00022989"/>
    </source>
</evidence>
<evidence type="ECO:0000313" key="12">
    <source>
        <dbReference type="Proteomes" id="UP000266934"/>
    </source>
</evidence>
<keyword evidence="12" id="KW-1185">Reference proteome</keyword>
<dbReference type="Pfam" id="PF00664">
    <property type="entry name" value="ABC_membrane"/>
    <property type="match status" value="1"/>
</dbReference>
<dbReference type="InterPro" id="IPR011527">
    <property type="entry name" value="ABC1_TM_dom"/>
</dbReference>
<dbReference type="GO" id="GO:0030256">
    <property type="term" value="C:type I protein secretion system complex"/>
    <property type="evidence" value="ECO:0007669"/>
    <property type="project" value="InterPro"/>
</dbReference>
<dbReference type="PANTHER" id="PTHR43394">
    <property type="entry name" value="ATP-DEPENDENT PERMEASE MDL1, MITOCHONDRIAL"/>
    <property type="match status" value="1"/>
</dbReference>
<keyword evidence="3 8" id="KW-0812">Transmembrane</keyword>
<dbReference type="InterPro" id="IPR010128">
    <property type="entry name" value="ATPase_T1SS_PrtD-like"/>
</dbReference>
<organism evidence="11 12">
    <name type="scientific">Blastochloris tepida</name>
    <dbReference type="NCBI Taxonomy" id="2233851"/>
    <lineage>
        <taxon>Bacteria</taxon>
        <taxon>Pseudomonadati</taxon>
        <taxon>Pseudomonadota</taxon>
        <taxon>Alphaproteobacteria</taxon>
        <taxon>Hyphomicrobiales</taxon>
        <taxon>Blastochloridaceae</taxon>
        <taxon>Blastochloris</taxon>
    </lineage>
</organism>
<sequence length="586" mass="61593">MQSFIGVPSSAAARADAHPAVAAALSSCRRAFWSVALFSAVVNLLMLTGPLYMLQVYDRVLVSRSVPTLVALTVLLVGAYAFQGMLDIIRSRVVLRIGALFERQVGGEVHAAVVRLAVGAGRSGEALQPVRDLDQIRAFMTGAGPIAIVDLPWMPIFLGVCFLIHPALGLLSLAAAAMLVGATVLTARKTREFGSTVARDTGARQTLVEATRRNAESALAMGMSEDLRSRWISASQTYLTAMGRATDAVSSYGSVTKVLRLLAQSAILGLGAYLVIRNELSAGAMIAASIMMGRALAPVESAIANWRGFQQARDSVRRLSQALARTAVPRPATELPPPAHELAVEQVTVVAPGTARPIVTNIAFALSAGDALGVIGPSGTGKTSLVRTLVGVWPAARGVIRLDGAALDQWDMTRLGRHVGYLSQTVDLFDGTVAENIARMGLAPDSAAVLRAAKAAGAHEMILHLPDGYDTRIGDGGAVLSGGQRQRVALARALFGDPFLVVLDEPNSNLDTEGEAALQAAIGDMRARGRIVIMVAQRPSMLTHCNKLLYLAAGAQQAFGRTEDVLNRVMAKAAEPAGTPPLRVVG</sequence>
<reference evidence="11 12" key="1">
    <citation type="submission" date="2018-08" db="EMBL/GenBank/DDBJ databases">
        <title>Complete genome sequencing of Blastochloris tepida GI.</title>
        <authorList>
            <person name="Tsukatani Y."/>
            <person name="Mori H."/>
        </authorList>
    </citation>
    <scope>NUCLEOTIDE SEQUENCE [LARGE SCALE GENOMIC DNA]</scope>
    <source>
        <strain evidence="11 12">GI</strain>
    </source>
</reference>
<feature type="transmembrane region" description="Helical" evidence="8">
    <location>
        <begin position="66"/>
        <end position="86"/>
    </location>
</feature>
<gene>
    <name evidence="11" type="primary">prsD</name>
    <name evidence="11" type="ORF">BLTE_16090</name>
</gene>
<evidence type="ECO:0000313" key="11">
    <source>
        <dbReference type="EMBL" id="BBF92924.1"/>
    </source>
</evidence>
<comment type="subcellular location">
    <subcellularLocation>
        <location evidence="1">Cell membrane</location>
        <topology evidence="1">Multi-pass membrane protein</topology>
    </subcellularLocation>
</comment>
<dbReference type="Gene3D" id="1.20.1560.10">
    <property type="entry name" value="ABC transporter type 1, transmembrane domain"/>
    <property type="match status" value="1"/>
</dbReference>
<dbReference type="GO" id="GO:0016887">
    <property type="term" value="F:ATP hydrolysis activity"/>
    <property type="evidence" value="ECO:0007669"/>
    <property type="project" value="InterPro"/>
</dbReference>
<keyword evidence="7 8" id="KW-0472">Membrane</keyword>
<protein>
    <submittedName>
        <fullName evidence="11">Type I secretion protein</fullName>
    </submittedName>
</protein>
<keyword evidence="6 8" id="KW-1133">Transmembrane helix</keyword>
<evidence type="ECO:0000256" key="8">
    <source>
        <dbReference type="SAM" id="Phobius"/>
    </source>
</evidence>
<dbReference type="SUPFAM" id="SSF90123">
    <property type="entry name" value="ABC transporter transmembrane region"/>
    <property type="match status" value="1"/>
</dbReference>
<evidence type="ECO:0000256" key="5">
    <source>
        <dbReference type="ARBA" id="ARBA00022840"/>
    </source>
</evidence>
<evidence type="ECO:0000256" key="2">
    <source>
        <dbReference type="ARBA" id="ARBA00005417"/>
    </source>
</evidence>